<feature type="non-terminal residue" evidence="2">
    <location>
        <position position="127"/>
    </location>
</feature>
<evidence type="ECO:0000313" key="3">
    <source>
        <dbReference type="Proteomes" id="UP000789342"/>
    </source>
</evidence>
<reference evidence="2" key="1">
    <citation type="submission" date="2021-06" db="EMBL/GenBank/DDBJ databases">
        <authorList>
            <person name="Kallberg Y."/>
            <person name="Tangrot J."/>
            <person name="Rosling A."/>
        </authorList>
    </citation>
    <scope>NUCLEOTIDE SEQUENCE</scope>
    <source>
        <strain evidence="2">CL551</strain>
    </source>
</reference>
<gene>
    <name evidence="2" type="ORF">AMORRO_LOCUS15669</name>
</gene>
<dbReference type="EMBL" id="CAJVPV010038645">
    <property type="protein sequence ID" value="CAG8757039.1"/>
    <property type="molecule type" value="Genomic_DNA"/>
</dbReference>
<proteinExistence type="predicted"/>
<dbReference type="AlphaFoldDB" id="A0A9N9IYJ0"/>
<protein>
    <submittedName>
        <fullName evidence="2">14082_t:CDS:1</fullName>
    </submittedName>
</protein>
<keyword evidence="1" id="KW-0472">Membrane</keyword>
<feature type="non-terminal residue" evidence="2">
    <location>
        <position position="1"/>
    </location>
</feature>
<comment type="caution">
    <text evidence="2">The sequence shown here is derived from an EMBL/GenBank/DDBJ whole genome shotgun (WGS) entry which is preliminary data.</text>
</comment>
<evidence type="ECO:0000313" key="2">
    <source>
        <dbReference type="EMBL" id="CAG8757039.1"/>
    </source>
</evidence>
<dbReference type="Proteomes" id="UP000789342">
    <property type="component" value="Unassembled WGS sequence"/>
</dbReference>
<feature type="transmembrane region" description="Helical" evidence="1">
    <location>
        <begin position="25"/>
        <end position="47"/>
    </location>
</feature>
<keyword evidence="3" id="KW-1185">Reference proteome</keyword>
<name>A0A9N9IYJ0_9GLOM</name>
<keyword evidence="1" id="KW-1133">Transmembrane helix</keyword>
<sequence length="127" mass="14705">GFIIVGLAGIIGYCFVKVLIRVRPIIAGHLLVSLRTCIFLFAKYWFLFPVSARLRKKGVYNCIIFDLQHFTVVRMIDVEESLQEICYMRGFYRYDGGGRSGMEGGYRDGGWVQVQRRWEVRDGGWVQ</sequence>
<accession>A0A9N9IYJ0</accession>
<evidence type="ECO:0000256" key="1">
    <source>
        <dbReference type="SAM" id="Phobius"/>
    </source>
</evidence>
<keyword evidence="1" id="KW-0812">Transmembrane</keyword>
<organism evidence="2 3">
    <name type="scientific">Acaulospora morrowiae</name>
    <dbReference type="NCBI Taxonomy" id="94023"/>
    <lineage>
        <taxon>Eukaryota</taxon>
        <taxon>Fungi</taxon>
        <taxon>Fungi incertae sedis</taxon>
        <taxon>Mucoromycota</taxon>
        <taxon>Glomeromycotina</taxon>
        <taxon>Glomeromycetes</taxon>
        <taxon>Diversisporales</taxon>
        <taxon>Acaulosporaceae</taxon>
        <taxon>Acaulospora</taxon>
    </lineage>
</organism>